<dbReference type="EMBL" id="KY446064">
    <property type="protein sequence ID" value="ARQ20537.1"/>
    <property type="molecule type" value="Genomic_DNA"/>
</dbReference>
<dbReference type="RefSeq" id="WP_247785725.1">
    <property type="nucleotide sequence ID" value="NZ_CP068036.1"/>
</dbReference>
<sequence>MMMKKGVKKVALATLETKDLLCAAMIDAGVDPKQALLASTVATKAHVDVIIDRVFGNQSAADITHGLSEVGRGNLPLN</sequence>
<dbReference type="AlphaFoldDB" id="A0A1X9QDB4"/>
<reference evidence="1" key="1">
    <citation type="submission" date="2017-01" db="EMBL/GenBank/DDBJ databases">
        <title>Expanding landscapes of the diversified mcr-1-bearing plasmid reservoirs amongst gut microbiota.</title>
        <authorList>
            <person name="Wang Q."/>
            <person name="Sun J."/>
            <person name="Li J."/>
            <person name="Ding Y."/>
            <person name="Li X.-P."/>
            <person name="Lin J."/>
            <person name="Hassan B."/>
            <person name="Feng Y."/>
        </authorList>
    </citation>
    <scope>NUCLEOTIDE SEQUENCE</scope>
    <source>
        <strain evidence="1">GD81</strain>
        <plasmid evidence="1">pGD81-1</plasmid>
    </source>
</reference>
<accession>A0A1X9QDB4</accession>
<protein>
    <submittedName>
        <fullName evidence="1">Uncharacterized protein</fullName>
    </submittedName>
</protein>
<proteinExistence type="predicted"/>
<geneLocation type="plasmid" evidence="1">
    <name>pGD81-1</name>
</geneLocation>
<keyword evidence="1" id="KW-0614">Plasmid</keyword>
<name>A0A1X9QDB4_ECOLX</name>
<evidence type="ECO:0000313" key="1">
    <source>
        <dbReference type="EMBL" id="ARQ20537.1"/>
    </source>
</evidence>
<organism evidence="1">
    <name type="scientific">Escherichia coli</name>
    <dbReference type="NCBI Taxonomy" id="562"/>
    <lineage>
        <taxon>Bacteria</taxon>
        <taxon>Pseudomonadati</taxon>
        <taxon>Pseudomonadota</taxon>
        <taxon>Gammaproteobacteria</taxon>
        <taxon>Enterobacterales</taxon>
        <taxon>Enterobacteriaceae</taxon>
        <taxon>Escherichia</taxon>
    </lineage>
</organism>